<dbReference type="Proteomes" id="UP000504637">
    <property type="component" value="Unplaced"/>
</dbReference>
<name>A0A6J3LUP3_9PEZI</name>
<reference evidence="2" key="3">
    <citation type="submission" date="2025-08" db="UniProtKB">
        <authorList>
            <consortium name="RefSeq"/>
        </authorList>
    </citation>
    <scope>IDENTIFICATION</scope>
    <source>
        <strain evidence="2">CBS 342.82</strain>
    </source>
</reference>
<gene>
    <name evidence="2" type="ORF">K489DRAFT_384490</name>
</gene>
<protein>
    <submittedName>
        <fullName evidence="2">Uncharacterized protein</fullName>
    </submittedName>
</protein>
<dbReference type="RefSeq" id="XP_033456025.1">
    <property type="nucleotide sequence ID" value="XM_033605869.1"/>
</dbReference>
<organism evidence="2">
    <name type="scientific">Dissoconium aciculare CBS 342.82</name>
    <dbReference type="NCBI Taxonomy" id="1314786"/>
    <lineage>
        <taxon>Eukaryota</taxon>
        <taxon>Fungi</taxon>
        <taxon>Dikarya</taxon>
        <taxon>Ascomycota</taxon>
        <taxon>Pezizomycotina</taxon>
        <taxon>Dothideomycetes</taxon>
        <taxon>Dothideomycetidae</taxon>
        <taxon>Mycosphaerellales</taxon>
        <taxon>Dissoconiaceae</taxon>
        <taxon>Dissoconium</taxon>
    </lineage>
</organism>
<reference evidence="2" key="2">
    <citation type="submission" date="2020-04" db="EMBL/GenBank/DDBJ databases">
        <authorList>
            <consortium name="NCBI Genome Project"/>
        </authorList>
    </citation>
    <scope>NUCLEOTIDE SEQUENCE</scope>
    <source>
        <strain evidence="2">CBS 342.82</strain>
    </source>
</reference>
<accession>A0A6J3LUP3</accession>
<dbReference type="OrthoDB" id="1896086at2759"/>
<dbReference type="AlphaFoldDB" id="A0A6J3LUP3"/>
<evidence type="ECO:0000313" key="1">
    <source>
        <dbReference type="Proteomes" id="UP000504637"/>
    </source>
</evidence>
<keyword evidence="1" id="KW-1185">Reference proteome</keyword>
<reference evidence="2" key="1">
    <citation type="submission" date="2020-01" db="EMBL/GenBank/DDBJ databases">
        <authorList>
            <consortium name="DOE Joint Genome Institute"/>
            <person name="Haridas S."/>
            <person name="Albert R."/>
            <person name="Binder M."/>
            <person name="Bloem J."/>
            <person name="Labutti K."/>
            <person name="Salamov A."/>
            <person name="Andreopoulos B."/>
            <person name="Baker S.E."/>
            <person name="Barry K."/>
            <person name="Bills G."/>
            <person name="Bluhm B.H."/>
            <person name="Cannon C."/>
            <person name="Castanera R."/>
            <person name="Culley D.E."/>
            <person name="Daum C."/>
            <person name="Ezra D."/>
            <person name="Gonzalez J.B."/>
            <person name="Henrissat B."/>
            <person name="Kuo A."/>
            <person name="Liang C."/>
            <person name="Lipzen A."/>
            <person name="Lutzoni F."/>
            <person name="Magnuson J."/>
            <person name="Mondo S."/>
            <person name="Nolan M."/>
            <person name="Ohm R."/>
            <person name="Pangilinan J."/>
            <person name="Park H.-J."/>
            <person name="Ramirez L."/>
            <person name="Alfaro M."/>
            <person name="Sun H."/>
            <person name="Tritt A."/>
            <person name="Yoshinaga Y."/>
            <person name="Zwiers L.-H."/>
            <person name="Turgeon B.G."/>
            <person name="Goodwin S.B."/>
            <person name="Spatafora J.W."/>
            <person name="Crous P.W."/>
            <person name="Grigoriev I.V."/>
        </authorList>
    </citation>
    <scope>NUCLEOTIDE SEQUENCE</scope>
    <source>
        <strain evidence="2">CBS 342.82</strain>
    </source>
</reference>
<proteinExistence type="predicted"/>
<sequence>MPLEGLYSLLSDSKQQKMETLIGYDRYNGERLEYVTKDFFQTSPNKISSKAVTDDVLGFCSLVLSYAKAAESMQPNASPKMNIAIMPRTDFNTMFKQVSKKIGGDLFQLFDVLACYKSTWDHAKKKYTVSLDTRFCTGTLDKPKSLNEFAGKTYKDGGVEMNVKAWIQGIGAGQPSPDLFTTFDKNFDGSIGGLGSKTELMYKSAREVPLFEFRGLMGGHIITETLGTFMASVDKEIQELHTKYAKAA</sequence>
<dbReference type="GeneID" id="54363669"/>
<evidence type="ECO:0000313" key="2">
    <source>
        <dbReference type="RefSeq" id="XP_033456025.1"/>
    </source>
</evidence>